<keyword evidence="2" id="KW-1133">Transmembrane helix</keyword>
<feature type="transmembrane region" description="Helical" evidence="2">
    <location>
        <begin position="131"/>
        <end position="149"/>
    </location>
</feature>
<evidence type="ECO:0000256" key="1">
    <source>
        <dbReference type="SAM" id="MobiDB-lite"/>
    </source>
</evidence>
<protein>
    <submittedName>
        <fullName evidence="3">DUF4389 domain-containing protein</fullName>
    </submittedName>
</protein>
<accession>A0A941EVJ2</accession>
<evidence type="ECO:0000313" key="4">
    <source>
        <dbReference type="Proteomes" id="UP000675781"/>
    </source>
</evidence>
<keyword evidence="2" id="KW-0812">Transmembrane</keyword>
<name>A0A941EVJ2_9ACTN</name>
<dbReference type="RefSeq" id="WP_212532194.1">
    <property type="nucleotide sequence ID" value="NZ_JAGSOG010000225.1"/>
</dbReference>
<comment type="caution">
    <text evidence="3">The sequence shown here is derived from an EMBL/GenBank/DDBJ whole genome shotgun (WGS) entry which is preliminary data.</text>
</comment>
<keyword evidence="2" id="KW-0472">Membrane</keyword>
<dbReference type="Pfam" id="PF14333">
    <property type="entry name" value="DUF4389"/>
    <property type="match status" value="2"/>
</dbReference>
<gene>
    <name evidence="3" type="ORF">KDL01_30900</name>
</gene>
<dbReference type="AlphaFoldDB" id="A0A941EVJ2"/>
<feature type="region of interest" description="Disordered" evidence="1">
    <location>
        <begin position="246"/>
        <end position="267"/>
    </location>
</feature>
<feature type="transmembrane region" description="Helical" evidence="2">
    <location>
        <begin position="24"/>
        <end position="50"/>
    </location>
</feature>
<keyword evidence="4" id="KW-1185">Reference proteome</keyword>
<proteinExistence type="predicted"/>
<reference evidence="3" key="1">
    <citation type="submission" date="2021-04" db="EMBL/GenBank/DDBJ databases">
        <title>Genome based classification of Actinospica acidithermotolerans sp. nov., an actinobacterium isolated from an Indonesian hot spring.</title>
        <authorList>
            <person name="Kusuma A.B."/>
            <person name="Putra K.E."/>
            <person name="Nafisah S."/>
            <person name="Loh J."/>
            <person name="Nouioui I."/>
            <person name="Goodfellow M."/>
        </authorList>
    </citation>
    <scope>NUCLEOTIDE SEQUENCE</scope>
    <source>
        <strain evidence="3">CSCA 57</strain>
    </source>
</reference>
<evidence type="ECO:0000313" key="3">
    <source>
        <dbReference type="EMBL" id="MBR7837726.1"/>
    </source>
</evidence>
<dbReference type="Proteomes" id="UP000675781">
    <property type="component" value="Unassembled WGS sequence"/>
</dbReference>
<feature type="transmembrane region" description="Helical" evidence="2">
    <location>
        <begin position="206"/>
        <end position="225"/>
    </location>
</feature>
<organism evidence="3 4">
    <name type="scientific">Actinospica durhamensis</name>
    <dbReference type="NCBI Taxonomy" id="1508375"/>
    <lineage>
        <taxon>Bacteria</taxon>
        <taxon>Bacillati</taxon>
        <taxon>Actinomycetota</taxon>
        <taxon>Actinomycetes</taxon>
        <taxon>Catenulisporales</taxon>
        <taxon>Actinospicaceae</taxon>
        <taxon>Actinospica</taxon>
    </lineage>
</organism>
<dbReference type="InterPro" id="IPR025498">
    <property type="entry name" value="DUF4389"/>
</dbReference>
<evidence type="ECO:0000256" key="2">
    <source>
        <dbReference type="SAM" id="Phobius"/>
    </source>
</evidence>
<feature type="transmembrane region" description="Helical" evidence="2">
    <location>
        <begin position="62"/>
        <end position="84"/>
    </location>
</feature>
<sequence>MEFLPVLDVFPPERQRRWTVLLRLLLLIPQFFTLWVLGVVAALAVILGWFAALVLGRLPVFAAGYLTSYLGYAVRVGGYAMLLVDRYPPFALDAPDYPVRAEFQPGPLNRWAVFFRVILVIPAAIVQAVVYGGWAVCAFFFWVIVLVLGRTPVPIFQASASVLRYGLRVQAYLYMVSSAYPKRLLGDRPNRDYDPAWGAASATRPLVLVSAAQWLLVLFIFFGVAGEVISSGGDWSDNGTTMYGARPASVSTPASVPPSPLVSVRTP</sequence>
<dbReference type="EMBL" id="JAGSOG010000225">
    <property type="protein sequence ID" value="MBR7837726.1"/>
    <property type="molecule type" value="Genomic_DNA"/>
</dbReference>